<name>A0ABU0QDY0_STRAH</name>
<dbReference type="SUPFAM" id="SSF52540">
    <property type="entry name" value="P-loop containing nucleoside triphosphate hydrolases"/>
    <property type="match status" value="1"/>
</dbReference>
<dbReference type="Pfam" id="PF13646">
    <property type="entry name" value="HEAT_2"/>
    <property type="match status" value="3"/>
</dbReference>
<dbReference type="SUPFAM" id="SSF48371">
    <property type="entry name" value="ARM repeat"/>
    <property type="match status" value="1"/>
</dbReference>
<dbReference type="PANTHER" id="PTHR12697:SF5">
    <property type="entry name" value="DEOXYHYPUSINE HYDROXYLASE"/>
    <property type="match status" value="1"/>
</dbReference>
<evidence type="ECO:0000259" key="2">
    <source>
        <dbReference type="PROSITE" id="PS50837"/>
    </source>
</evidence>
<dbReference type="InterPro" id="IPR004155">
    <property type="entry name" value="PBS_lyase_HEAT"/>
</dbReference>
<evidence type="ECO:0000313" key="3">
    <source>
        <dbReference type="EMBL" id="MDQ0688869.1"/>
    </source>
</evidence>
<dbReference type="Proteomes" id="UP001243364">
    <property type="component" value="Unassembled WGS sequence"/>
</dbReference>
<dbReference type="SMART" id="SM00567">
    <property type="entry name" value="EZ_HEAT"/>
    <property type="match status" value="7"/>
</dbReference>
<sequence length="1274" mass="140466">MAGGSVPSAERLAFIKQLRDLHEAAGHPDLTAVAKAARRADLTAVAKKSGGTDSEKTLSRSVISDWMRASGHHPGSWNTFSPVLKNLIKRARDAKGFGPENAALGDEDQWRRWYKDAVSARRARPAPAGFDAARKTYFAQLRRRHVHLAVAASPHSPVRSDPLRLTDVFVAPAVRPETPTQGGGLGAPSARRADASASDRWPLDDGRTRPVFQVLAQEDARRIVLLGDPGHGKSTLARYLALTLADAMDKDHEVDADLAPLAGALPLLVELGAYADPQWRTGTLLDLVDRLHHTQGPGLPKDVLDAYLRTGGRAVLIFDGLDEVFDPRLREEVTGEIAGLAERYPSARLVVTSRIVDYQHAVLEREGFRVHVLRDFDRARIDAFVTRWYRSAFPEQPAEAARLRERLLAAVDDTPAAAELAGNPLMLTLLALRGEHRDLPRDRRAVLEQTVSTFIAQWDPGRFARDKRVAEDAGRLRAGERMELLRRVAHRMRTGAGGTAGNLLTDGELTAELDGYLRDKLPPDRSPALTRAMLEEFRVRNGILSHFGGAMYGFLHRALLEYLDAADLHHRLTVERSLTEDALVHQEYGEHWNAPSRHEPLVLTAGMVEPRVAGRIVDHLLAADPLWFVRLSGASSREIPHHIVLAARCLGEVRDPGALPAQCSAVVSAVIALIEHVVAERAQAGSPVMLAVEQTLPPVVARLGTRCPAVHRQYYDWYLARGQFLSVMREGENFAWFEVPPAAQVGAALLGDHPEFYEHLYSQAVFGPTPATRVEALRALVQERPDDPRLAELLRECAETDPDGEMREGWVRLFALARRTDPSAARSLRHWLGDDDTYLRRGALGALVNGWRDEPETFDAIRRYAADDPDPEVRLTAVRCLASGWPGDPDAGAAVRERAAHDRDPDLRADLFPVLVQGWPDDPRTAELLEDVAAGQAEEGWLRDAAKQALDRMRPGPVRPDAALASYPAPAEDLRITALGPLVVDRRADARTPLLLRERAEGHPDAEVRVAAVRVLATGWRDDPRTLSWLCGLAASQASESVRQAALWALGSLWPGDPEAGAVLRRIADGEGEPRTREMAVLALTSGWRDDPDTRLLLPRLAVRLDATYVRTTAVRMLGASLRDDPATEELLRERAVKDPDSYVRTAAVRALVLGFRISRTRDLLRRLAVDDPDKFLRAGVIHLLAAGWREERATGELLRGIVADGTEATSRRAAVEALAGGWRHDPATEVLLRQRAADDSDWRLRQAAVRALADRWPHDPEVLALAERLADDM</sequence>
<comment type="caution">
    <text evidence="3">The sequence shown here is derived from an EMBL/GenBank/DDBJ whole genome shotgun (WGS) entry which is preliminary data.</text>
</comment>
<organism evidence="3 4">
    <name type="scientific">Streptomyces achromogenes</name>
    <dbReference type="NCBI Taxonomy" id="67255"/>
    <lineage>
        <taxon>Bacteria</taxon>
        <taxon>Bacillati</taxon>
        <taxon>Actinomycetota</taxon>
        <taxon>Actinomycetes</taxon>
        <taxon>Kitasatosporales</taxon>
        <taxon>Streptomycetaceae</taxon>
        <taxon>Streptomyces</taxon>
    </lineage>
</organism>
<dbReference type="InterPro" id="IPR016024">
    <property type="entry name" value="ARM-type_fold"/>
</dbReference>
<evidence type="ECO:0000256" key="1">
    <source>
        <dbReference type="SAM" id="MobiDB-lite"/>
    </source>
</evidence>
<evidence type="ECO:0000313" key="4">
    <source>
        <dbReference type="Proteomes" id="UP001243364"/>
    </source>
</evidence>
<dbReference type="InterPro" id="IPR011989">
    <property type="entry name" value="ARM-like"/>
</dbReference>
<dbReference type="PANTHER" id="PTHR12697">
    <property type="entry name" value="PBS LYASE HEAT-LIKE PROTEIN"/>
    <property type="match status" value="1"/>
</dbReference>
<keyword evidence="4" id="KW-1185">Reference proteome</keyword>
<dbReference type="EMBL" id="JAUSYA010000001">
    <property type="protein sequence ID" value="MDQ0688869.1"/>
    <property type="molecule type" value="Genomic_DNA"/>
</dbReference>
<dbReference type="Gene3D" id="3.40.50.300">
    <property type="entry name" value="P-loop containing nucleotide triphosphate hydrolases"/>
    <property type="match status" value="1"/>
</dbReference>
<feature type="region of interest" description="Disordered" evidence="1">
    <location>
        <begin position="175"/>
        <end position="202"/>
    </location>
</feature>
<protein>
    <recommendedName>
        <fullName evidence="2">NACHT domain-containing protein</fullName>
    </recommendedName>
</protein>
<gene>
    <name evidence="3" type="ORF">QFZ56_007832</name>
</gene>
<dbReference type="InterPro" id="IPR027417">
    <property type="entry name" value="P-loop_NTPase"/>
</dbReference>
<dbReference type="PROSITE" id="PS50837">
    <property type="entry name" value="NACHT"/>
    <property type="match status" value="1"/>
</dbReference>
<accession>A0ABU0QDY0</accession>
<dbReference type="Gene3D" id="1.25.10.10">
    <property type="entry name" value="Leucine-rich Repeat Variant"/>
    <property type="match status" value="3"/>
</dbReference>
<dbReference type="InterPro" id="IPR007111">
    <property type="entry name" value="NACHT_NTPase"/>
</dbReference>
<feature type="domain" description="NACHT" evidence="2">
    <location>
        <begin position="221"/>
        <end position="354"/>
    </location>
</feature>
<proteinExistence type="predicted"/>
<dbReference type="Pfam" id="PF05729">
    <property type="entry name" value="NACHT"/>
    <property type="match status" value="1"/>
</dbReference>
<reference evidence="3 4" key="1">
    <citation type="submission" date="2023-07" db="EMBL/GenBank/DDBJ databases">
        <title>Comparative genomics of wheat-associated soil bacteria to identify genetic determinants of phenazine resistance.</title>
        <authorList>
            <person name="Mouncey N."/>
        </authorList>
    </citation>
    <scope>NUCLEOTIDE SEQUENCE [LARGE SCALE GENOMIC DNA]</scope>
    <source>
        <strain evidence="3 4">W4I19-2</strain>
    </source>
</reference>